<evidence type="ECO:0000313" key="4">
    <source>
        <dbReference type="Proteomes" id="UP001595533"/>
    </source>
</evidence>
<dbReference type="EMBL" id="JBHRTS010000005">
    <property type="protein sequence ID" value="MFC3194650.1"/>
    <property type="molecule type" value="Genomic_DNA"/>
</dbReference>
<dbReference type="InterPro" id="IPR046450">
    <property type="entry name" value="PA_dom_sf"/>
</dbReference>
<dbReference type="PANTHER" id="PTHR43739">
    <property type="entry name" value="XYLOGLUCANASE (EUROFUNG)"/>
    <property type="match status" value="1"/>
</dbReference>
<dbReference type="InterPro" id="IPR015943">
    <property type="entry name" value="WD40/YVTN_repeat-like_dom_sf"/>
</dbReference>
<dbReference type="Gene3D" id="2.60.120.260">
    <property type="entry name" value="Galactose-binding domain-like"/>
    <property type="match status" value="1"/>
</dbReference>
<dbReference type="SUPFAM" id="SSF110296">
    <property type="entry name" value="Oligoxyloglucan reducing end-specific cellobiohydrolase"/>
    <property type="match status" value="2"/>
</dbReference>
<organism evidence="3 4">
    <name type="scientific">Marinicella sediminis</name>
    <dbReference type="NCBI Taxonomy" id="1792834"/>
    <lineage>
        <taxon>Bacteria</taxon>
        <taxon>Pseudomonadati</taxon>
        <taxon>Pseudomonadota</taxon>
        <taxon>Gammaproteobacteria</taxon>
        <taxon>Lysobacterales</taxon>
        <taxon>Marinicellaceae</taxon>
        <taxon>Marinicella</taxon>
    </lineage>
</organism>
<dbReference type="Pfam" id="PF02225">
    <property type="entry name" value="PA"/>
    <property type="match status" value="1"/>
</dbReference>
<evidence type="ECO:0000313" key="3">
    <source>
        <dbReference type="EMBL" id="MFC3194650.1"/>
    </source>
</evidence>
<feature type="domain" description="PA" evidence="2">
    <location>
        <begin position="315"/>
        <end position="401"/>
    </location>
</feature>
<reference evidence="4" key="1">
    <citation type="journal article" date="2019" name="Int. J. Syst. Evol. Microbiol.">
        <title>The Global Catalogue of Microorganisms (GCM) 10K type strain sequencing project: providing services to taxonomists for standard genome sequencing and annotation.</title>
        <authorList>
            <consortium name="The Broad Institute Genomics Platform"/>
            <consortium name="The Broad Institute Genome Sequencing Center for Infectious Disease"/>
            <person name="Wu L."/>
            <person name="Ma J."/>
        </authorList>
    </citation>
    <scope>NUCLEOTIDE SEQUENCE [LARGE SCALE GENOMIC DNA]</scope>
    <source>
        <strain evidence="4">KCTC 42953</strain>
    </source>
</reference>
<feature type="chain" id="PRO_5045769826" evidence="1">
    <location>
        <begin position="20"/>
        <end position="1495"/>
    </location>
</feature>
<dbReference type="PANTHER" id="PTHR43739:SF5">
    <property type="entry name" value="EXO-ALPHA-SIALIDASE"/>
    <property type="match status" value="1"/>
</dbReference>
<dbReference type="Proteomes" id="UP001595533">
    <property type="component" value="Unassembled WGS sequence"/>
</dbReference>
<evidence type="ECO:0000256" key="1">
    <source>
        <dbReference type="SAM" id="SignalP"/>
    </source>
</evidence>
<accession>A0ABV7JCR6</accession>
<dbReference type="SUPFAM" id="SSF52025">
    <property type="entry name" value="PA domain"/>
    <property type="match status" value="1"/>
</dbReference>
<dbReference type="InterPro" id="IPR052025">
    <property type="entry name" value="Xyloglucanase_GH74"/>
</dbReference>
<dbReference type="Gene3D" id="3.50.30.30">
    <property type="match status" value="1"/>
</dbReference>
<gene>
    <name evidence="3" type="ORF">ACFODZ_10415</name>
</gene>
<protein>
    <submittedName>
        <fullName evidence="3">PA domain-containing protein</fullName>
    </submittedName>
</protein>
<proteinExistence type="predicted"/>
<keyword evidence="4" id="KW-1185">Reference proteome</keyword>
<comment type="caution">
    <text evidence="3">The sequence shown here is derived from an EMBL/GenBank/DDBJ whole genome shotgun (WGS) entry which is preliminary data.</text>
</comment>
<dbReference type="CDD" id="cd04818">
    <property type="entry name" value="PA_subtilisin_1"/>
    <property type="match status" value="1"/>
</dbReference>
<dbReference type="RefSeq" id="WP_077410705.1">
    <property type="nucleotide sequence ID" value="NZ_JBHRTS010000005.1"/>
</dbReference>
<keyword evidence="1" id="KW-0732">Signal</keyword>
<dbReference type="InterPro" id="IPR003137">
    <property type="entry name" value="PA_domain"/>
</dbReference>
<evidence type="ECO:0000259" key="2">
    <source>
        <dbReference type="Pfam" id="PF02225"/>
    </source>
</evidence>
<feature type="signal peptide" evidence="1">
    <location>
        <begin position="1"/>
        <end position="19"/>
    </location>
</feature>
<name>A0ABV7JCR6_9GAMM</name>
<dbReference type="Gene3D" id="2.130.10.10">
    <property type="entry name" value="YVTN repeat-like/Quinoprotein amine dehydrogenase"/>
    <property type="match status" value="4"/>
</dbReference>
<sequence>MRLLTSCLTLLLFTGIAHHNQSRISLPEQAFKVADKNLIKEIKQPKQYDKPSEAAAWLHSMRQTPKGLTPAALNLAYQESFAQQRQAKSSQKSSQDLTALRFEEIGPGIFGGRIRGFVAHPDREGHLLAGGVSGGIWKTTDDGQNWEPKTDFLASIAIGSMLLDPDNPETVYAGTGEGFFNFDAAQGFGIFVSHDFGETWSRFGTTDNSDFFYVNRMARIPGSNVFLAATSEGIFKSTNNGNSWSEVSGINTSGRGFTDLQIDPSNSSHLLAYHFGDPNAVQNTLSVSTPASLAGDYSSVQASFGPAIPNGGINGQLIQVNDGTNPTSDGCESINNDISGQIALIERGNCNFTDKVINAQNAGATAVVVFQNSTDDPFVMGGENNSISIPAVMISRADGNSFRNAGGAAVNITISGTQDVLLNRYLVRSTNGGDNWSVLNVPGLDEPDMLRAEIGFGSDGTVYVAAAKETEEFDNGSTNGTIGLFRSPPGNNLNLIKTASNTNFIERQGWYDLAITVNPADSNEVFMGAVDMFSTTNGGTTISKRSFWNPSFGAVDRYIHADHHGYFFSPFNNDHLYIVSDGGVTKSEDGGQSFFSLNNGLNISQSYGIAVSPDGQRVTSGTQDNGSQLYFGDQQDWLEWQGGDGGYSGWDQQQGEFVYGSYVNGQMYGSNNGGFSAQAMELPDTEGARFIQPFVLDENNGNRMLVGTDNVYFTNNARFLSNATWQDVTGTINGAGVSAVAFNPHITSEAYAGMAASQASGASQIVKITNLGSSNTVVDIGPAQFLGVADDVVTDIRVDLFDTSGQTLYATFGSYKDNRVLRSTNGGNSWSTISNNLPDIPVYQIINDPQDPNLLYLGTELGLWVGRKSGNTYVWNQFDYGPANTRVLDLVWNNGQLYLGTHGRGTYVASKQAVDLELLNFIATNSTCGDDNILDRGESGKLLIRVTNHSAKNLSGISLTFDAPQFVDFTQANQNLSLDGFETRIIALPISLDTQASCLAELTIPVTINTTSGTYNDQLAITTAAKKSNDKGTWTDGAEDPNSLMTSVLSLGDDGWIQVNDRVNSGSQSWFTTNEGQYSDKSLVTPWMTFDGGGNVLTFSLAYDTEGSPSQYWDGMILEMRLAGSDLWFDIGHLSSVAYDGQLYTNNTAQARFAWSGTELNWREATVDLGSQYVGQTGQIRFRMVSDINTAQEGVWIDDISITRVITDSELSCDVCVSGNNPIPNKGHWYDPARDGHGFIIESYGAQDLYFTMFYTFDDLGNPEWLSSLTNLENGVLNQGFAPNTLNKAVYQYDIDPNDGIPFIDDPALTDGRLSINFNTAEIRNHPACQDGTSRNLDFVALATWRINNVTEEWCIEPLIADETRPDPDFGTGWWGGQSENGWGYSLAQARDVMIAYVFYFDAAGNPRWAAGTAGGFKPDTDITVPMFDIFGYGRTAPLEETTIVPSGTVVLNLSNTFRDLDTDGTSSIDVTYQGAEGGRWLRENIKIMTLLQEH</sequence>